<dbReference type="Proteomes" id="UP000019426">
    <property type="component" value="Chromosome M2/40_rep1"/>
</dbReference>
<keyword evidence="3 9" id="KW-0813">Transport</keyword>
<feature type="transmembrane region" description="Helical" evidence="9">
    <location>
        <begin position="198"/>
        <end position="220"/>
    </location>
</feature>
<dbReference type="CDD" id="cd06261">
    <property type="entry name" value="TM_PBP2"/>
    <property type="match status" value="1"/>
</dbReference>
<proteinExistence type="inferred from homology"/>
<dbReference type="AlphaFoldDB" id="W6RXI2"/>
<dbReference type="OrthoDB" id="9794684at2"/>
<dbReference type="eggNOG" id="COG3833">
    <property type="taxonomic scope" value="Bacteria"/>
</dbReference>
<keyword evidence="7 9" id="KW-1133">Transmembrane helix</keyword>
<protein>
    <submittedName>
        <fullName evidence="11">Maltose transport system permease protein</fullName>
    </submittedName>
</protein>
<feature type="transmembrane region" description="Helical" evidence="9">
    <location>
        <begin position="82"/>
        <end position="104"/>
    </location>
</feature>
<dbReference type="Pfam" id="PF00528">
    <property type="entry name" value="BPD_transp_1"/>
    <property type="match status" value="1"/>
</dbReference>
<feature type="transmembrane region" description="Helical" evidence="9">
    <location>
        <begin position="116"/>
        <end position="139"/>
    </location>
</feature>
<evidence type="ECO:0000256" key="6">
    <source>
        <dbReference type="ARBA" id="ARBA00022692"/>
    </source>
</evidence>
<dbReference type="PROSITE" id="PS50928">
    <property type="entry name" value="ABC_TM1"/>
    <property type="match status" value="1"/>
</dbReference>
<feature type="transmembrane region" description="Helical" evidence="9">
    <location>
        <begin position="21"/>
        <end position="46"/>
    </location>
</feature>
<dbReference type="GO" id="GO:0015423">
    <property type="term" value="F:ABC-type maltose transporter activity"/>
    <property type="evidence" value="ECO:0007669"/>
    <property type="project" value="TreeGrafter"/>
</dbReference>
<keyword evidence="5" id="KW-0762">Sugar transport</keyword>
<dbReference type="Gene3D" id="1.10.3720.10">
    <property type="entry name" value="MetI-like"/>
    <property type="match status" value="1"/>
</dbReference>
<dbReference type="KEGG" id="clt:CM240_1995"/>
<evidence type="ECO:0000256" key="5">
    <source>
        <dbReference type="ARBA" id="ARBA00022597"/>
    </source>
</evidence>
<dbReference type="RefSeq" id="WP_044038898.1">
    <property type="nucleotide sequence ID" value="NZ_HG917868.1"/>
</dbReference>
<reference evidence="11 12" key="1">
    <citation type="submission" date="2013-11" db="EMBL/GenBank/DDBJ databases">
        <title>Complete genome sequence of Clostridum sp. M2/40.</title>
        <authorList>
            <person name="Wibberg D."/>
            <person name="Puehler A."/>
            <person name="Schlueter A."/>
        </authorList>
    </citation>
    <scope>NUCLEOTIDE SEQUENCE [LARGE SCALE GENOMIC DNA]</scope>
    <source>
        <strain evidence="12">M2/40</strain>
    </source>
</reference>
<name>W6RXI2_9CLOT</name>
<comment type="subcellular location">
    <subcellularLocation>
        <location evidence="1 9">Cell membrane</location>
        <topology evidence="1 9">Multi-pass membrane protein</topology>
    </subcellularLocation>
</comment>
<dbReference type="InterPro" id="IPR035906">
    <property type="entry name" value="MetI-like_sf"/>
</dbReference>
<sequence length="285" mass="31740">MAETNLKYKKKLRSDQIRSAWFGRLFIWIMIVITMFPILAVIAASLSPGQAFTASIWPKNPTLENYKIVLQETDFLIWVKNSMIICISVALLQTTTSVLAAFAFARLKFTGRKSGLMALLILQMFPNTMALPAIIKIVFDLNLSNSMLVLILLVGAGSAYYIWLIKGTIDGIPMELSEAAYIDGATTFQMFRKIIFPLLRNMMIVIFLLSFIAAYSEFIFTSSILKDTELKTISTGLQQFITNNFSGKWTQYSAAAVMSSLPVVILFLCSQKYISKGLVSGAVKG</sequence>
<dbReference type="HOGENOM" id="CLU_016047_1_2_9"/>
<evidence type="ECO:0000259" key="10">
    <source>
        <dbReference type="PROSITE" id="PS50928"/>
    </source>
</evidence>
<dbReference type="STRING" id="1216932.CM240_1995"/>
<evidence type="ECO:0000256" key="3">
    <source>
        <dbReference type="ARBA" id="ARBA00022448"/>
    </source>
</evidence>
<dbReference type="PATRIC" id="fig|1216932.3.peg.1995"/>
<organism evidence="11 12">
    <name type="scientific">Clostridium bornimense</name>
    <dbReference type="NCBI Taxonomy" id="1216932"/>
    <lineage>
        <taxon>Bacteria</taxon>
        <taxon>Bacillati</taxon>
        <taxon>Bacillota</taxon>
        <taxon>Clostridia</taxon>
        <taxon>Eubacteriales</taxon>
        <taxon>Clostridiaceae</taxon>
        <taxon>Clostridium</taxon>
    </lineage>
</organism>
<dbReference type="PANTHER" id="PTHR32243:SF50">
    <property type="entry name" value="MALTOSE_MALTODEXTRIN TRANSPORT SYSTEM PERMEASE PROTEIN MALG"/>
    <property type="match status" value="1"/>
</dbReference>
<dbReference type="PANTHER" id="PTHR32243">
    <property type="entry name" value="MALTOSE TRANSPORT SYSTEM PERMEASE-RELATED"/>
    <property type="match status" value="1"/>
</dbReference>
<feature type="transmembrane region" description="Helical" evidence="9">
    <location>
        <begin position="249"/>
        <end position="269"/>
    </location>
</feature>
<evidence type="ECO:0000256" key="1">
    <source>
        <dbReference type="ARBA" id="ARBA00004651"/>
    </source>
</evidence>
<comment type="similarity">
    <text evidence="2">Belongs to the binding-protein-dependent transport system permease family. MalFG subfamily.</text>
</comment>
<evidence type="ECO:0000256" key="2">
    <source>
        <dbReference type="ARBA" id="ARBA00009047"/>
    </source>
</evidence>
<dbReference type="InterPro" id="IPR050901">
    <property type="entry name" value="BP-dep_ABC_trans_perm"/>
</dbReference>
<keyword evidence="4" id="KW-1003">Cell membrane</keyword>
<feature type="domain" description="ABC transmembrane type-1" evidence="10">
    <location>
        <begin position="79"/>
        <end position="270"/>
    </location>
</feature>
<evidence type="ECO:0000313" key="12">
    <source>
        <dbReference type="Proteomes" id="UP000019426"/>
    </source>
</evidence>
<accession>W6RXI2</accession>
<keyword evidence="8 9" id="KW-0472">Membrane</keyword>
<feature type="transmembrane region" description="Helical" evidence="9">
    <location>
        <begin position="145"/>
        <end position="164"/>
    </location>
</feature>
<dbReference type="SUPFAM" id="SSF161098">
    <property type="entry name" value="MetI-like"/>
    <property type="match status" value="1"/>
</dbReference>
<keyword evidence="6 9" id="KW-0812">Transmembrane</keyword>
<evidence type="ECO:0000256" key="7">
    <source>
        <dbReference type="ARBA" id="ARBA00022989"/>
    </source>
</evidence>
<dbReference type="EMBL" id="HG917868">
    <property type="protein sequence ID" value="CDM69153.1"/>
    <property type="molecule type" value="Genomic_DNA"/>
</dbReference>
<evidence type="ECO:0000256" key="8">
    <source>
        <dbReference type="ARBA" id="ARBA00023136"/>
    </source>
</evidence>
<evidence type="ECO:0000256" key="4">
    <source>
        <dbReference type="ARBA" id="ARBA00022475"/>
    </source>
</evidence>
<evidence type="ECO:0000313" key="11">
    <source>
        <dbReference type="EMBL" id="CDM69153.1"/>
    </source>
</evidence>
<evidence type="ECO:0000256" key="9">
    <source>
        <dbReference type="RuleBase" id="RU363032"/>
    </source>
</evidence>
<dbReference type="InterPro" id="IPR000515">
    <property type="entry name" value="MetI-like"/>
</dbReference>
<keyword evidence="12" id="KW-1185">Reference proteome</keyword>
<dbReference type="GO" id="GO:0042956">
    <property type="term" value="P:maltodextrin transmembrane transport"/>
    <property type="evidence" value="ECO:0007669"/>
    <property type="project" value="TreeGrafter"/>
</dbReference>
<gene>
    <name evidence="11" type="ORF">CM240_1995</name>
</gene>
<dbReference type="GO" id="GO:0005886">
    <property type="term" value="C:plasma membrane"/>
    <property type="evidence" value="ECO:0007669"/>
    <property type="project" value="UniProtKB-SubCell"/>
</dbReference>